<feature type="transmembrane region" description="Helical" evidence="1">
    <location>
        <begin position="20"/>
        <end position="46"/>
    </location>
</feature>
<protein>
    <submittedName>
        <fullName evidence="2">Integral membrane protein</fullName>
    </submittedName>
</protein>
<dbReference type="RefSeq" id="WP_013416504.1">
    <property type="nucleotide sequence ID" value="NC_014659.1"/>
</dbReference>
<accession>A0A3S5Y8Z1</accession>
<keyword evidence="1" id="KW-0472">Membrane</keyword>
<dbReference type="KEGG" id="req:REQ_29910"/>
<feature type="transmembrane region" description="Helical" evidence="1">
    <location>
        <begin position="82"/>
        <end position="102"/>
    </location>
</feature>
<dbReference type="Proteomes" id="UP001154400">
    <property type="component" value="Chromosome"/>
</dbReference>
<sequence>MDDTRPEVGEGKPARRPASLWWRLTVGLVIPLLAAAACLVVLWSLVPPVVFYPLYVLAWGALIIVGVVWLAAVVFGSIRYGWRGVTLVAPVIVLVTVGLAAAELPGRFGWWVSKDDLQRAAVACADPADAADVRSQRIGVYRVHSVQRVGDRGCRFTVEGGLVDFVGVAYLPGERPYLGEPRRDGDIGYRHIEGDWYAFVQRF</sequence>
<gene>
    <name evidence="2" type="ordered locus">REQ_29910</name>
</gene>
<dbReference type="AlphaFoldDB" id="A0A3S5Y8Z1"/>
<keyword evidence="1" id="KW-1133">Transmembrane helix</keyword>
<feature type="transmembrane region" description="Helical" evidence="1">
    <location>
        <begin position="52"/>
        <end position="75"/>
    </location>
</feature>
<organism evidence="2">
    <name type="scientific">Rhodococcus hoagii (strain 103S)</name>
    <name type="common">Rhodococcus equi</name>
    <dbReference type="NCBI Taxonomy" id="685727"/>
    <lineage>
        <taxon>Bacteria</taxon>
        <taxon>Bacillati</taxon>
        <taxon>Actinomycetota</taxon>
        <taxon>Actinomycetes</taxon>
        <taxon>Mycobacteriales</taxon>
        <taxon>Nocardiaceae</taxon>
        <taxon>Prescottella</taxon>
    </lineage>
</organism>
<evidence type="ECO:0000313" key="3">
    <source>
        <dbReference type="Proteomes" id="UP000006892"/>
    </source>
</evidence>
<evidence type="ECO:0000256" key="1">
    <source>
        <dbReference type="SAM" id="Phobius"/>
    </source>
</evidence>
<reference evidence="2" key="1">
    <citation type="journal article" date="2010" name="PLoS Genet.">
        <title>The genome of a pathogenic rhodococcus: cooptive virulence underpinned by key gene acquisitions.</title>
        <authorList>
            <person name="Letek M."/>
            <person name="Gonzalez P."/>
            <person name="Macarthur I."/>
            <person name="Rodriguez H."/>
            <person name="Freeman T.C."/>
            <person name="Valero-Rello A."/>
            <person name="Blanco M."/>
            <person name="Buckley T."/>
            <person name="Cherevach I."/>
            <person name="Fahey R."/>
            <person name="Hapeshi A."/>
            <person name="Holdstock J."/>
            <person name="Leadon D."/>
            <person name="Navas J."/>
            <person name="Ocampo A."/>
            <person name="Quail M.A."/>
            <person name="Sanders M."/>
            <person name="Scortti M.M."/>
            <person name="Prescott J.F."/>
            <person name="Fogarty U."/>
            <person name="Meijer W.G."/>
            <person name="Parkhill J."/>
            <person name="Bentley S.D."/>
            <person name="Vazquez-Boland J.A."/>
        </authorList>
    </citation>
    <scope>NUCLEOTIDE SEQUENCE [LARGE SCALE GENOMIC DNA]</scope>
    <source>
        <strain evidence="2 3">103S</strain>
    </source>
</reference>
<proteinExistence type="predicted"/>
<evidence type="ECO:0000313" key="2">
    <source>
        <dbReference type="EMBL" id="CBH49006.1"/>
    </source>
</evidence>
<dbReference type="EMBL" id="FN563149">
    <property type="protein sequence ID" value="CBH49006.1"/>
    <property type="molecule type" value="Genomic_DNA"/>
</dbReference>
<keyword evidence="1" id="KW-0812">Transmembrane</keyword>
<name>A0A3S5Y8Z1_RHOH1</name>